<dbReference type="InterPro" id="IPR020095">
    <property type="entry name" value="PsdUridine_synth_TruA_C"/>
</dbReference>
<dbReference type="Proteomes" id="UP001652394">
    <property type="component" value="Unassembled WGS sequence"/>
</dbReference>
<organism evidence="7 8">
    <name type="scientific">Faecalicatena acetigenes</name>
    <dbReference type="NCBI Taxonomy" id="2981790"/>
    <lineage>
        <taxon>Bacteria</taxon>
        <taxon>Bacillati</taxon>
        <taxon>Bacillota</taxon>
        <taxon>Clostridia</taxon>
        <taxon>Lachnospirales</taxon>
        <taxon>Lachnospiraceae</taxon>
        <taxon>Faecalicatena</taxon>
    </lineage>
</organism>
<keyword evidence="2 4" id="KW-0819">tRNA processing</keyword>
<dbReference type="Gene3D" id="3.30.70.660">
    <property type="entry name" value="Pseudouridine synthase I, catalytic domain, C-terminal subdomain"/>
    <property type="match status" value="1"/>
</dbReference>
<comment type="function">
    <text evidence="4">Formation of pseudouridine at positions 38, 39 and 40 in the anticodon stem and loop of transfer RNAs.</text>
</comment>
<feature type="binding site" evidence="4">
    <location>
        <position position="111"/>
    </location>
    <ligand>
        <name>substrate</name>
    </ligand>
</feature>
<evidence type="ECO:0000256" key="2">
    <source>
        <dbReference type="ARBA" id="ARBA00022694"/>
    </source>
</evidence>
<name>A0ABT2TDT4_9FIRM</name>
<evidence type="ECO:0000256" key="1">
    <source>
        <dbReference type="ARBA" id="ARBA00009375"/>
    </source>
</evidence>
<comment type="caution">
    <text evidence="4">Lacks conserved residue(s) required for the propagation of feature annotation.</text>
</comment>
<evidence type="ECO:0000313" key="7">
    <source>
        <dbReference type="EMBL" id="MCU6747972.1"/>
    </source>
</evidence>
<dbReference type="PANTHER" id="PTHR11142:SF0">
    <property type="entry name" value="TRNA PSEUDOURIDINE SYNTHASE-LIKE 1"/>
    <property type="match status" value="1"/>
</dbReference>
<dbReference type="PIRSF" id="PIRSF001430">
    <property type="entry name" value="tRNA_psdUrid_synth"/>
    <property type="match status" value="1"/>
</dbReference>
<feature type="active site" description="Nucleophile" evidence="4">
    <location>
        <position position="53"/>
    </location>
</feature>
<dbReference type="CDD" id="cd02570">
    <property type="entry name" value="PseudoU_synth_EcTruA"/>
    <property type="match status" value="1"/>
</dbReference>
<protein>
    <recommendedName>
        <fullName evidence="4">tRNA pseudouridine synthase A</fullName>
        <ecNumber evidence="4">5.4.99.12</ecNumber>
    </recommendedName>
    <alternativeName>
        <fullName evidence="4">tRNA pseudouridine(38-40) synthase</fullName>
    </alternativeName>
    <alternativeName>
        <fullName evidence="4">tRNA pseudouridylate synthase I</fullName>
    </alternativeName>
    <alternativeName>
        <fullName evidence="4">tRNA-uridine isomerase I</fullName>
    </alternativeName>
</protein>
<gene>
    <name evidence="4 7" type="primary">truA</name>
    <name evidence="7" type="ORF">OCV51_09965</name>
</gene>
<dbReference type="HAMAP" id="MF_00171">
    <property type="entry name" value="TruA"/>
    <property type="match status" value="1"/>
</dbReference>
<evidence type="ECO:0000313" key="8">
    <source>
        <dbReference type="Proteomes" id="UP001652394"/>
    </source>
</evidence>
<dbReference type="Gene3D" id="3.30.70.580">
    <property type="entry name" value="Pseudouridine synthase I, catalytic domain, N-terminal subdomain"/>
    <property type="match status" value="1"/>
</dbReference>
<evidence type="ECO:0000256" key="3">
    <source>
        <dbReference type="ARBA" id="ARBA00023235"/>
    </source>
</evidence>
<proteinExistence type="inferred from homology"/>
<comment type="catalytic activity">
    <reaction evidence="4 5">
        <text>uridine(38/39/40) in tRNA = pseudouridine(38/39/40) in tRNA</text>
        <dbReference type="Rhea" id="RHEA:22376"/>
        <dbReference type="Rhea" id="RHEA-COMP:10085"/>
        <dbReference type="Rhea" id="RHEA-COMP:10087"/>
        <dbReference type="ChEBI" id="CHEBI:65314"/>
        <dbReference type="ChEBI" id="CHEBI:65315"/>
        <dbReference type="EC" id="5.4.99.12"/>
    </reaction>
</comment>
<dbReference type="PANTHER" id="PTHR11142">
    <property type="entry name" value="PSEUDOURIDYLATE SYNTHASE"/>
    <property type="match status" value="1"/>
</dbReference>
<reference evidence="7 8" key="1">
    <citation type="journal article" date="2021" name="ISME Commun">
        <title>Automated analysis of genomic sequences facilitates high-throughput and comprehensive description of bacteria.</title>
        <authorList>
            <person name="Hitch T.C.A."/>
        </authorList>
    </citation>
    <scope>NUCLEOTIDE SEQUENCE [LARGE SCALE GENOMIC DNA]</scope>
    <source>
        <strain evidence="7 8">H2_18</strain>
    </source>
</reference>
<dbReference type="InterPro" id="IPR020094">
    <property type="entry name" value="TruA/RsuA/RluB/E/F_N"/>
</dbReference>
<evidence type="ECO:0000256" key="4">
    <source>
        <dbReference type="HAMAP-Rule" id="MF_00171"/>
    </source>
</evidence>
<dbReference type="NCBIfam" id="TIGR00071">
    <property type="entry name" value="hisT_truA"/>
    <property type="match status" value="1"/>
</dbReference>
<dbReference type="SUPFAM" id="SSF55120">
    <property type="entry name" value="Pseudouridine synthase"/>
    <property type="match status" value="1"/>
</dbReference>
<evidence type="ECO:0000256" key="5">
    <source>
        <dbReference type="RuleBase" id="RU003792"/>
    </source>
</evidence>
<feature type="domain" description="Pseudouridine synthase I TruA alpha/beta" evidence="6">
    <location>
        <begin position="144"/>
        <end position="244"/>
    </location>
</feature>
<dbReference type="EC" id="5.4.99.12" evidence="4"/>
<dbReference type="EMBL" id="JAOQJX010000014">
    <property type="protein sequence ID" value="MCU6747972.1"/>
    <property type="molecule type" value="Genomic_DNA"/>
</dbReference>
<sequence>MRTYKLTVSYDGTRYQGWQKQKNTDKTIQAIVENALGKTAGYPVEIYGSGRTDAGVHAKGQTLSCSLRGKIREETFQEVINSLLPEDIRVIRTELVKNGFHARYSASGKCYEYHIDTRQKQDVFERRYSYHFPYKVDKKKMEEAARILIGTHDFAAFTDKKEEKSTIRSIYDIMIAGQDGKIQITYRGNGFLYHMVRILTGTLLEVGMGKLTTEEIAGALVTGERKKAGFMAPAKGLFLKEVYY</sequence>
<keyword evidence="8" id="KW-1185">Reference proteome</keyword>
<keyword evidence="3 4" id="KW-0413">Isomerase</keyword>
<comment type="caution">
    <text evidence="7">The sequence shown here is derived from an EMBL/GenBank/DDBJ whole genome shotgun (WGS) entry which is preliminary data.</text>
</comment>
<feature type="domain" description="Pseudouridine synthase I TruA alpha/beta" evidence="6">
    <location>
        <begin position="8"/>
        <end position="104"/>
    </location>
</feature>
<evidence type="ECO:0000259" key="6">
    <source>
        <dbReference type="Pfam" id="PF01416"/>
    </source>
</evidence>
<accession>A0ABT2TDT4</accession>
<comment type="subunit">
    <text evidence="4">Homodimer.</text>
</comment>
<dbReference type="Pfam" id="PF01416">
    <property type="entry name" value="PseudoU_synth_1"/>
    <property type="match status" value="2"/>
</dbReference>
<comment type="similarity">
    <text evidence="1 4 5">Belongs to the tRNA pseudouridine synthase TruA family.</text>
</comment>
<dbReference type="InterPro" id="IPR020103">
    <property type="entry name" value="PsdUridine_synth_cat_dom_sf"/>
</dbReference>
<dbReference type="InterPro" id="IPR020097">
    <property type="entry name" value="PsdUridine_synth_TruA_a/b_dom"/>
</dbReference>
<dbReference type="InterPro" id="IPR001406">
    <property type="entry name" value="PsdUridine_synth_TruA"/>
</dbReference>
<dbReference type="GO" id="GO:0160147">
    <property type="term" value="F:tRNA pseudouridine(38-40) synthase activity"/>
    <property type="evidence" value="ECO:0007669"/>
    <property type="project" value="UniProtKB-EC"/>
</dbReference>
<dbReference type="RefSeq" id="WP_059068166.1">
    <property type="nucleotide sequence ID" value="NZ_JAOQJX010000014.1"/>
</dbReference>